<evidence type="ECO:0000313" key="2">
    <source>
        <dbReference type="EMBL" id="CAB4275405.1"/>
    </source>
</evidence>
<feature type="compositionally biased region" description="Polar residues" evidence="1">
    <location>
        <begin position="179"/>
        <end position="192"/>
    </location>
</feature>
<name>A0A6J5UJM8_PRUAR</name>
<feature type="compositionally biased region" description="Basic and acidic residues" evidence="1">
    <location>
        <begin position="83"/>
        <end position="114"/>
    </location>
</feature>
<feature type="region of interest" description="Disordered" evidence="1">
    <location>
        <begin position="176"/>
        <end position="247"/>
    </location>
</feature>
<gene>
    <name evidence="2" type="ORF">CURHAP_LOCUS24296</name>
</gene>
<proteinExistence type="predicted"/>
<feature type="compositionally biased region" description="Basic and acidic residues" evidence="1">
    <location>
        <begin position="223"/>
        <end position="241"/>
    </location>
</feature>
<evidence type="ECO:0000256" key="1">
    <source>
        <dbReference type="SAM" id="MobiDB-lite"/>
    </source>
</evidence>
<feature type="region of interest" description="Disordered" evidence="1">
    <location>
        <begin position="49"/>
        <end position="136"/>
    </location>
</feature>
<dbReference type="EMBL" id="CAEKDK010000003">
    <property type="protein sequence ID" value="CAB4275405.1"/>
    <property type="molecule type" value="Genomic_DNA"/>
</dbReference>
<evidence type="ECO:0000313" key="3">
    <source>
        <dbReference type="Proteomes" id="UP000507222"/>
    </source>
</evidence>
<protein>
    <submittedName>
        <fullName evidence="2">Uncharacterized protein</fullName>
    </submittedName>
</protein>
<sequence length="247" mass="28399">MRVDNEPFPAHMIGVNWLERCNKRKNVVDVGEEGPRKVTIVASEKLKATITTGRRETERHLSRMATRSYRPFSPREGPNKSYETFRKIDKRATDEDSPQRTFESTRLEERDKEAIGCSKPSTTSNSTNVRPPSSIKPALIQDGKWYLVGKRGKPGRELTNTQARRIKRQYGKAIRDMENQTAQSSPQRTQGHTRYESHNKGRSTIGMLRPKGSHVFTTQSKMTELRPFLENKKATEEKEHGLPYQSR</sequence>
<feature type="compositionally biased region" description="Polar residues" evidence="1">
    <location>
        <begin position="119"/>
        <end position="131"/>
    </location>
</feature>
<organism evidence="2 3">
    <name type="scientific">Prunus armeniaca</name>
    <name type="common">Apricot</name>
    <name type="synonym">Armeniaca vulgaris</name>
    <dbReference type="NCBI Taxonomy" id="36596"/>
    <lineage>
        <taxon>Eukaryota</taxon>
        <taxon>Viridiplantae</taxon>
        <taxon>Streptophyta</taxon>
        <taxon>Embryophyta</taxon>
        <taxon>Tracheophyta</taxon>
        <taxon>Spermatophyta</taxon>
        <taxon>Magnoliopsida</taxon>
        <taxon>eudicotyledons</taxon>
        <taxon>Gunneridae</taxon>
        <taxon>Pentapetalae</taxon>
        <taxon>rosids</taxon>
        <taxon>fabids</taxon>
        <taxon>Rosales</taxon>
        <taxon>Rosaceae</taxon>
        <taxon>Amygdaloideae</taxon>
        <taxon>Amygdaleae</taxon>
        <taxon>Prunus</taxon>
    </lineage>
</organism>
<dbReference type="Proteomes" id="UP000507222">
    <property type="component" value="Unassembled WGS sequence"/>
</dbReference>
<dbReference type="AlphaFoldDB" id="A0A6J5UJM8"/>
<accession>A0A6J5UJM8</accession>
<reference evidence="2 3" key="1">
    <citation type="submission" date="2020-05" db="EMBL/GenBank/DDBJ databases">
        <authorList>
            <person name="Campoy J."/>
            <person name="Schneeberger K."/>
            <person name="Spophaly S."/>
        </authorList>
    </citation>
    <scope>NUCLEOTIDE SEQUENCE [LARGE SCALE GENOMIC DNA]</scope>
    <source>
        <strain evidence="2">PruArmRojPasFocal</strain>
    </source>
</reference>